<feature type="compositionally biased region" description="Low complexity" evidence="11">
    <location>
        <begin position="101"/>
        <end position="117"/>
    </location>
</feature>
<reference evidence="12 13" key="1">
    <citation type="journal article" date="2018" name="Mol. Biol. Evol.">
        <title>Broad Genomic Sampling Reveals a Smut Pathogenic Ancestry of the Fungal Clade Ustilaginomycotina.</title>
        <authorList>
            <person name="Kijpornyongpan T."/>
            <person name="Mondo S.J."/>
            <person name="Barry K."/>
            <person name="Sandor L."/>
            <person name="Lee J."/>
            <person name="Lipzen A."/>
            <person name="Pangilinan J."/>
            <person name="LaButti K."/>
            <person name="Hainaut M."/>
            <person name="Henrissat B."/>
            <person name="Grigoriev I.V."/>
            <person name="Spatafora J.W."/>
            <person name="Aime M.C."/>
        </authorList>
    </citation>
    <scope>NUCLEOTIDE SEQUENCE [LARGE SCALE GENOMIC DNA]</scope>
    <source>
        <strain evidence="12 13">MCA 4658</strain>
    </source>
</reference>
<dbReference type="Gene3D" id="3.40.50.300">
    <property type="entry name" value="P-loop containing nucleotide triphosphate hydrolases"/>
    <property type="match status" value="1"/>
</dbReference>
<evidence type="ECO:0000256" key="6">
    <source>
        <dbReference type="ARBA" id="ARBA00022741"/>
    </source>
</evidence>
<feature type="region of interest" description="Disordered" evidence="11">
    <location>
        <begin position="561"/>
        <end position="601"/>
    </location>
</feature>
<evidence type="ECO:0000256" key="11">
    <source>
        <dbReference type="SAM" id="MobiDB-lite"/>
    </source>
</evidence>
<feature type="compositionally biased region" description="Low complexity" evidence="11">
    <location>
        <begin position="186"/>
        <end position="198"/>
    </location>
</feature>
<dbReference type="Pfam" id="PF05783">
    <property type="entry name" value="DLIC"/>
    <property type="match status" value="2"/>
</dbReference>
<keyword evidence="5" id="KW-0493">Microtubule</keyword>
<feature type="region of interest" description="Disordered" evidence="11">
    <location>
        <begin position="1"/>
        <end position="45"/>
    </location>
</feature>
<dbReference type="OrthoDB" id="27603at2759"/>
<dbReference type="InterPro" id="IPR022780">
    <property type="entry name" value="Dynein_light_int_chain"/>
</dbReference>
<keyword evidence="9" id="KW-0505">Motor protein</keyword>
<feature type="compositionally biased region" description="Polar residues" evidence="11">
    <location>
        <begin position="561"/>
        <end position="570"/>
    </location>
</feature>
<dbReference type="PANTHER" id="PTHR12688:SF0">
    <property type="entry name" value="DYNEIN LIGHT INTERMEDIATE CHAIN"/>
    <property type="match status" value="1"/>
</dbReference>
<evidence type="ECO:0000313" key="12">
    <source>
        <dbReference type="EMBL" id="PWN42077.1"/>
    </source>
</evidence>
<feature type="compositionally biased region" description="Basic and acidic residues" evidence="11">
    <location>
        <begin position="726"/>
        <end position="739"/>
    </location>
</feature>
<feature type="compositionally biased region" description="Basic and acidic residues" evidence="11">
    <location>
        <begin position="635"/>
        <end position="653"/>
    </location>
</feature>
<evidence type="ECO:0000256" key="10">
    <source>
        <dbReference type="ARBA" id="ARBA00023212"/>
    </source>
</evidence>
<keyword evidence="10" id="KW-0206">Cytoskeleton</keyword>
<evidence type="ECO:0000256" key="1">
    <source>
        <dbReference type="ARBA" id="ARBA00004245"/>
    </source>
</evidence>
<proteinExistence type="inferred from homology"/>
<dbReference type="PANTHER" id="PTHR12688">
    <property type="entry name" value="DYNEIN LIGHT INTERMEDIATE CHAIN"/>
    <property type="match status" value="1"/>
</dbReference>
<comment type="subcellular location">
    <subcellularLocation>
        <location evidence="1">Cytoplasm</location>
        <location evidence="1">Cytoskeleton</location>
    </subcellularLocation>
</comment>
<dbReference type="InParanoid" id="A0A316VWQ5"/>
<feature type="region of interest" description="Disordered" evidence="11">
    <location>
        <begin position="96"/>
        <end position="120"/>
    </location>
</feature>
<feature type="region of interest" description="Disordered" evidence="11">
    <location>
        <begin position="616"/>
        <end position="739"/>
    </location>
</feature>
<dbReference type="InterPro" id="IPR027417">
    <property type="entry name" value="P-loop_NTPase"/>
</dbReference>
<evidence type="ECO:0000256" key="5">
    <source>
        <dbReference type="ARBA" id="ARBA00022701"/>
    </source>
</evidence>
<feature type="region of interest" description="Disordered" evidence="11">
    <location>
        <begin position="186"/>
        <end position="217"/>
    </location>
</feature>
<dbReference type="RefSeq" id="XP_025369237.1">
    <property type="nucleotide sequence ID" value="XM_025514090.1"/>
</dbReference>
<keyword evidence="13" id="KW-1185">Reference proteome</keyword>
<dbReference type="Proteomes" id="UP000245783">
    <property type="component" value="Unassembled WGS sequence"/>
</dbReference>
<keyword evidence="8" id="KW-0243">Dynein</keyword>
<dbReference type="GO" id="GO:0005868">
    <property type="term" value="C:cytoplasmic dynein complex"/>
    <property type="evidence" value="ECO:0007669"/>
    <property type="project" value="InterPro"/>
</dbReference>
<dbReference type="AlphaFoldDB" id="A0A316VWQ5"/>
<protein>
    <submittedName>
        <fullName evidence="12">DLIC-domain-containing protein</fullName>
    </submittedName>
</protein>
<feature type="compositionally biased region" description="Low complexity" evidence="11">
    <location>
        <begin position="668"/>
        <end position="683"/>
    </location>
</feature>
<dbReference type="GO" id="GO:0007018">
    <property type="term" value="P:microtubule-based movement"/>
    <property type="evidence" value="ECO:0007669"/>
    <property type="project" value="InterPro"/>
</dbReference>
<dbReference type="GeneID" id="37035960"/>
<feature type="compositionally biased region" description="Polar residues" evidence="11">
    <location>
        <begin position="199"/>
        <end position="217"/>
    </location>
</feature>
<evidence type="ECO:0000256" key="2">
    <source>
        <dbReference type="ARBA" id="ARBA00006831"/>
    </source>
</evidence>
<gene>
    <name evidence="12" type="ORF">IE81DRAFT_323902</name>
</gene>
<dbReference type="GO" id="GO:0005524">
    <property type="term" value="F:ATP binding"/>
    <property type="evidence" value="ECO:0007669"/>
    <property type="project" value="UniProtKB-KW"/>
</dbReference>
<accession>A0A316VWQ5</accession>
<evidence type="ECO:0000256" key="8">
    <source>
        <dbReference type="ARBA" id="ARBA00023017"/>
    </source>
</evidence>
<sequence>MDSPLASASAADTAGPSRVGNGAMEKGSQAAQAAQTAPDAQQDEDLWSSILDSVQSSKAVPLKNLIIMGEPGTGKTTILSSLAARAPAGFISLPASSSSNSVGGQAQAGVSGAATGTPNLSGPEHDLQTNAEVSGAADFGMGYGYWDVGDEDGEDTLARVGVYQVPSSHPVHLSLLPFALAASSSDPTSTNPAASASSLRPSTSLQAGLSSTATSPKPSMTAIKDSLFMIVLDWQAPWTFLEQLSTWLDVVRGVLEDAENAGANVEERARWTKERALADELREQLEAYIRSYAEPAQTTDGVQATAGPNPALTDPSLPLGEGVLEHNWGVPLVIVCTKADTIPQLERDREFKEEQFDYIQQVLRTTCLKYGAGLFFTAQSRPRTFEVLRSYVLHRLFTPPVPARLTSATDGSHNRAADAGAAPSSVVAGGALSSRFPFTYRSSTIERDELVVPTGWDTWGKIKAHRDGFDANATSKGWEWDMLVEQVRRESRLEKGSKNLLELARQKETGQLAAAEDAGVPSAVRLYEDIISDWTAPAPSNNTTRFKQPDEQAFLAQHYANMSSDPNSRSKLSRLGGAMGASANGDAESSGRTVVGPMGSSSLSLPSVEKALLAKIGDADDGPLSTSARPAARMGRRESHREREGTPGLRPERLASPPLDSGRAGPLSPGLTSPEGPTSPGTPKQSEVLHTFFQSLLNKEKPAGMTPPSINRTRDRGSGPGGSGLGERRSSARDRDGTT</sequence>
<dbReference type="SUPFAM" id="SSF52540">
    <property type="entry name" value="P-loop containing nucleoside triphosphate hydrolases"/>
    <property type="match status" value="1"/>
</dbReference>
<organism evidence="12 13">
    <name type="scientific">Ceraceosorus guamensis</name>
    <dbReference type="NCBI Taxonomy" id="1522189"/>
    <lineage>
        <taxon>Eukaryota</taxon>
        <taxon>Fungi</taxon>
        <taxon>Dikarya</taxon>
        <taxon>Basidiomycota</taxon>
        <taxon>Ustilaginomycotina</taxon>
        <taxon>Exobasidiomycetes</taxon>
        <taxon>Ceraceosorales</taxon>
        <taxon>Ceraceosoraceae</taxon>
        <taxon>Ceraceosorus</taxon>
    </lineage>
</organism>
<dbReference type="EMBL" id="KZ819384">
    <property type="protein sequence ID" value="PWN42077.1"/>
    <property type="molecule type" value="Genomic_DNA"/>
</dbReference>
<evidence type="ECO:0000256" key="7">
    <source>
        <dbReference type="ARBA" id="ARBA00022840"/>
    </source>
</evidence>
<dbReference type="GO" id="GO:0000226">
    <property type="term" value="P:microtubule cytoskeleton organization"/>
    <property type="evidence" value="ECO:0007669"/>
    <property type="project" value="TreeGrafter"/>
</dbReference>
<dbReference type="GO" id="GO:0035974">
    <property type="term" value="C:meiotic spindle pole body"/>
    <property type="evidence" value="ECO:0007669"/>
    <property type="project" value="TreeGrafter"/>
</dbReference>
<keyword evidence="3" id="KW-0813">Transport</keyword>
<evidence type="ECO:0000256" key="4">
    <source>
        <dbReference type="ARBA" id="ARBA00022490"/>
    </source>
</evidence>
<keyword evidence="7" id="KW-0067">ATP-binding</keyword>
<dbReference type="GO" id="GO:0045504">
    <property type="term" value="F:dynein heavy chain binding"/>
    <property type="evidence" value="ECO:0007669"/>
    <property type="project" value="TreeGrafter"/>
</dbReference>
<keyword evidence="4" id="KW-0963">Cytoplasm</keyword>
<dbReference type="GO" id="GO:0005874">
    <property type="term" value="C:microtubule"/>
    <property type="evidence" value="ECO:0007669"/>
    <property type="project" value="UniProtKB-KW"/>
</dbReference>
<evidence type="ECO:0000256" key="3">
    <source>
        <dbReference type="ARBA" id="ARBA00022448"/>
    </source>
</evidence>
<name>A0A316VWQ5_9BASI</name>
<feature type="compositionally biased region" description="Low complexity" evidence="11">
    <location>
        <begin position="29"/>
        <end position="40"/>
    </location>
</feature>
<dbReference type="InterPro" id="IPR008467">
    <property type="entry name" value="Dynein1_light_intermed_chain"/>
</dbReference>
<dbReference type="STRING" id="1522189.A0A316VWQ5"/>
<keyword evidence="6" id="KW-0547">Nucleotide-binding</keyword>
<comment type="similarity">
    <text evidence="2">Belongs to the dynein light intermediate chain family.</text>
</comment>
<evidence type="ECO:0000313" key="13">
    <source>
        <dbReference type="Proteomes" id="UP000245783"/>
    </source>
</evidence>
<evidence type="ECO:0000256" key="9">
    <source>
        <dbReference type="ARBA" id="ARBA00023175"/>
    </source>
</evidence>